<sequence length="195" mass="22738">MKPHFFLAIPVLDLANQSLVNWQEQNRDYYPFKKWVHPHDLHITLVFLGHVEDSLLHRLGDHLDVVAKQQCTFNLTLNGLGTFGEKKHPRIFWAGVNKEEQLIELHSNVAKTCASLGLDIENRPYRPHITLARRWTSDDIFSLEKANQSLTKDNLSTWKVDKFHLYQSHIGKSPMYEPLRTFSFSADAFRTNKEE</sequence>
<comment type="similarity">
    <text evidence="2">Belongs to the 2H phosphoesterase superfamily. ThpR family.</text>
</comment>
<dbReference type="EC" id="3.1.4.58" evidence="2"/>
<feature type="active site" description="Proton acceptor" evidence="2">
    <location>
        <position position="128"/>
    </location>
</feature>
<dbReference type="PANTHER" id="PTHR35561">
    <property type="entry name" value="RNA 2',3'-CYCLIC PHOSPHODIESTERASE"/>
    <property type="match status" value="1"/>
</dbReference>
<dbReference type="HAMAP" id="MF_01940">
    <property type="entry name" value="RNA_CPDase"/>
    <property type="match status" value="1"/>
</dbReference>
<dbReference type="Gene3D" id="3.90.1140.10">
    <property type="entry name" value="Cyclic phosphodiesterase"/>
    <property type="match status" value="1"/>
</dbReference>
<name>A0ABT5VK78_9BACI</name>
<dbReference type="EMBL" id="JAOTPO010000022">
    <property type="protein sequence ID" value="MDE5415850.1"/>
    <property type="molecule type" value="Genomic_DNA"/>
</dbReference>
<evidence type="ECO:0000256" key="2">
    <source>
        <dbReference type="HAMAP-Rule" id="MF_01940"/>
    </source>
</evidence>
<dbReference type="Pfam" id="PF13563">
    <property type="entry name" value="2_5_RNA_ligase2"/>
    <property type="match status" value="1"/>
</dbReference>
<reference evidence="3" key="1">
    <citation type="submission" date="2024-05" db="EMBL/GenBank/DDBJ databases">
        <title>Alkalihalobacillus sp. strain MEB203 novel alkaliphilic bacterium from Lonar Lake, India.</title>
        <authorList>
            <person name="Joshi A."/>
            <person name="Thite S."/>
            <person name="Mengade P."/>
        </authorList>
    </citation>
    <scope>NUCLEOTIDE SEQUENCE</scope>
    <source>
        <strain evidence="3">MEB 203</strain>
    </source>
</reference>
<accession>A0ABT5VK78</accession>
<keyword evidence="4" id="KW-1185">Reference proteome</keyword>
<feature type="short sequence motif" description="HXTX 1" evidence="2">
    <location>
        <begin position="42"/>
        <end position="45"/>
    </location>
</feature>
<dbReference type="SUPFAM" id="SSF55144">
    <property type="entry name" value="LigT-like"/>
    <property type="match status" value="1"/>
</dbReference>
<comment type="catalytic activity">
    <reaction evidence="2">
        <text>a 3'-end 2',3'-cyclophospho-ribonucleotide-RNA + H2O = a 3'-end 2'-phospho-ribonucleotide-RNA + H(+)</text>
        <dbReference type="Rhea" id="RHEA:11828"/>
        <dbReference type="Rhea" id="RHEA-COMP:10464"/>
        <dbReference type="Rhea" id="RHEA-COMP:17353"/>
        <dbReference type="ChEBI" id="CHEBI:15377"/>
        <dbReference type="ChEBI" id="CHEBI:15378"/>
        <dbReference type="ChEBI" id="CHEBI:83064"/>
        <dbReference type="ChEBI" id="CHEBI:173113"/>
        <dbReference type="EC" id="3.1.4.58"/>
    </reaction>
</comment>
<dbReference type="NCBIfam" id="TIGR02258">
    <property type="entry name" value="2_5_ligase"/>
    <property type="match status" value="1"/>
</dbReference>
<dbReference type="PANTHER" id="PTHR35561:SF1">
    <property type="entry name" value="RNA 2',3'-CYCLIC PHOSPHODIESTERASE"/>
    <property type="match status" value="1"/>
</dbReference>
<proteinExistence type="inferred from homology"/>
<gene>
    <name evidence="3" type="primary">thpR</name>
    <name evidence="3" type="ORF">N7Z68_21095</name>
</gene>
<comment type="caution">
    <text evidence="3">The sequence shown here is derived from an EMBL/GenBank/DDBJ whole genome shotgun (WGS) entry which is preliminary data.</text>
</comment>
<evidence type="ECO:0000256" key="1">
    <source>
        <dbReference type="ARBA" id="ARBA00022801"/>
    </source>
</evidence>
<comment type="function">
    <text evidence="2">Hydrolyzes RNA 2',3'-cyclic phosphodiester to an RNA 2'-phosphomonoester.</text>
</comment>
<dbReference type="InterPro" id="IPR009097">
    <property type="entry name" value="Cyclic_Pdiesterase"/>
</dbReference>
<evidence type="ECO:0000313" key="3">
    <source>
        <dbReference type="EMBL" id="MDE5415850.1"/>
    </source>
</evidence>
<dbReference type="RefSeq" id="WP_275120442.1">
    <property type="nucleotide sequence ID" value="NZ_JAOTPO010000022.1"/>
</dbReference>
<dbReference type="Proteomes" id="UP001148125">
    <property type="component" value="Unassembled WGS sequence"/>
</dbReference>
<keyword evidence="1 2" id="KW-0378">Hydrolase</keyword>
<organism evidence="3 4">
    <name type="scientific">Alkalihalobacterium chitinilyticum</name>
    <dbReference type="NCBI Taxonomy" id="2980103"/>
    <lineage>
        <taxon>Bacteria</taxon>
        <taxon>Bacillati</taxon>
        <taxon>Bacillota</taxon>
        <taxon>Bacilli</taxon>
        <taxon>Bacillales</taxon>
        <taxon>Bacillaceae</taxon>
        <taxon>Alkalihalobacterium</taxon>
    </lineage>
</organism>
<feature type="short sequence motif" description="HXTX 2" evidence="2">
    <location>
        <begin position="128"/>
        <end position="131"/>
    </location>
</feature>
<evidence type="ECO:0000313" key="4">
    <source>
        <dbReference type="Proteomes" id="UP001148125"/>
    </source>
</evidence>
<feature type="active site" description="Proton donor" evidence="2">
    <location>
        <position position="42"/>
    </location>
</feature>
<protein>
    <recommendedName>
        <fullName evidence="2">RNA 2',3'-cyclic phosphodiesterase</fullName>
        <shortName evidence="2">RNA 2',3'-CPDase</shortName>
        <ecNumber evidence="2">3.1.4.58</ecNumber>
    </recommendedName>
</protein>
<dbReference type="InterPro" id="IPR004175">
    <property type="entry name" value="RNA_CPDase"/>
</dbReference>